<keyword evidence="2" id="KW-1185">Reference proteome</keyword>
<reference evidence="1" key="1">
    <citation type="submission" date="2021-01" db="EMBL/GenBank/DDBJ databases">
        <authorList>
            <consortium name="Genoscope - CEA"/>
            <person name="William W."/>
        </authorList>
    </citation>
    <scope>NUCLEOTIDE SEQUENCE</scope>
</reference>
<dbReference type="Proteomes" id="UP000692954">
    <property type="component" value="Unassembled WGS sequence"/>
</dbReference>
<accession>A0A8S1RNL7</accession>
<comment type="caution">
    <text evidence="1">The sequence shown here is derived from an EMBL/GenBank/DDBJ whole genome shotgun (WGS) entry which is preliminary data.</text>
</comment>
<proteinExistence type="predicted"/>
<evidence type="ECO:0000313" key="2">
    <source>
        <dbReference type="Proteomes" id="UP000692954"/>
    </source>
</evidence>
<gene>
    <name evidence="1" type="ORF">PSON_ATCC_30995.1.T2000013</name>
</gene>
<organism evidence="1 2">
    <name type="scientific">Paramecium sonneborni</name>
    <dbReference type="NCBI Taxonomy" id="65129"/>
    <lineage>
        <taxon>Eukaryota</taxon>
        <taxon>Sar</taxon>
        <taxon>Alveolata</taxon>
        <taxon>Ciliophora</taxon>
        <taxon>Intramacronucleata</taxon>
        <taxon>Oligohymenophorea</taxon>
        <taxon>Peniculida</taxon>
        <taxon>Parameciidae</taxon>
        <taxon>Paramecium</taxon>
    </lineage>
</organism>
<dbReference type="EMBL" id="CAJJDN010000200">
    <property type="protein sequence ID" value="CAD8128922.1"/>
    <property type="molecule type" value="Genomic_DNA"/>
</dbReference>
<name>A0A8S1RNL7_9CILI</name>
<evidence type="ECO:0000313" key="1">
    <source>
        <dbReference type="EMBL" id="CAD8128922.1"/>
    </source>
</evidence>
<protein>
    <submittedName>
        <fullName evidence="1">Uncharacterized protein</fullName>
    </submittedName>
</protein>
<dbReference type="AlphaFoldDB" id="A0A8S1RNL7"/>
<sequence>MVSKWEESTSTYSGNLKDIFLSRIDQLSLETLDQIYKFERKIESRKKLIDGQVEKVHLRELQRVKHKFNTKQKQTNRKLKEYNFNGRKQASNNISSKFPSKSAKKYILLLQAAKDLQLFSSRAKSNQ</sequence>